<comment type="caution">
    <text evidence="2">The sequence shown here is derived from an EMBL/GenBank/DDBJ whole genome shotgun (WGS) entry which is preliminary data.</text>
</comment>
<feature type="region of interest" description="Disordered" evidence="1">
    <location>
        <begin position="14"/>
        <end position="35"/>
    </location>
</feature>
<feature type="region of interest" description="Disordered" evidence="1">
    <location>
        <begin position="220"/>
        <end position="239"/>
    </location>
</feature>
<name>A0A852ZQT5_9ACTN</name>
<protein>
    <recommendedName>
        <fullName evidence="4">Ankyrin</fullName>
    </recommendedName>
</protein>
<dbReference type="RefSeq" id="WP_312892434.1">
    <property type="nucleotide sequence ID" value="NZ_JACBZD010000001.1"/>
</dbReference>
<gene>
    <name evidence="2" type="ORF">FHU37_001058</name>
</gene>
<evidence type="ECO:0000313" key="2">
    <source>
        <dbReference type="EMBL" id="NYI04115.1"/>
    </source>
</evidence>
<organism evidence="2 3">
    <name type="scientific">Allostreptomyces psammosilenae</name>
    <dbReference type="NCBI Taxonomy" id="1892865"/>
    <lineage>
        <taxon>Bacteria</taxon>
        <taxon>Bacillati</taxon>
        <taxon>Actinomycetota</taxon>
        <taxon>Actinomycetes</taxon>
        <taxon>Kitasatosporales</taxon>
        <taxon>Streptomycetaceae</taxon>
        <taxon>Allostreptomyces</taxon>
    </lineage>
</organism>
<accession>A0A852ZQT5</accession>
<dbReference type="Proteomes" id="UP000567795">
    <property type="component" value="Unassembled WGS sequence"/>
</dbReference>
<keyword evidence="3" id="KW-1185">Reference proteome</keyword>
<evidence type="ECO:0000313" key="3">
    <source>
        <dbReference type="Proteomes" id="UP000567795"/>
    </source>
</evidence>
<proteinExistence type="predicted"/>
<sequence length="239" mass="25436">MRQFAGEFEIHLTVRLPDGPEPGGGPQAGAEDGTPAAERRLRAWAAAHGLKYTHIVLDRGRTPRQPMVSRTRAGTLTALREEASGLADGLAAAGFAVVRTKIEAAPWNQDVPGSPEQAVGRGAHEYFEHHVKVVLGGEAEVVALARTAAPHGGHVSRNARRVVGDGRQERFVTQRCRGVGRPEAAARLAALVEDLTAAGHRVVEVEEEYVVHDDNLAVDAGWAEDDTPAARPGRGEGAR</sequence>
<evidence type="ECO:0008006" key="4">
    <source>
        <dbReference type="Google" id="ProtNLM"/>
    </source>
</evidence>
<evidence type="ECO:0000256" key="1">
    <source>
        <dbReference type="SAM" id="MobiDB-lite"/>
    </source>
</evidence>
<dbReference type="EMBL" id="JACBZD010000001">
    <property type="protein sequence ID" value="NYI04115.1"/>
    <property type="molecule type" value="Genomic_DNA"/>
</dbReference>
<reference evidence="2 3" key="1">
    <citation type="submission" date="2020-07" db="EMBL/GenBank/DDBJ databases">
        <title>Sequencing the genomes of 1000 actinobacteria strains.</title>
        <authorList>
            <person name="Klenk H.-P."/>
        </authorList>
    </citation>
    <scope>NUCLEOTIDE SEQUENCE [LARGE SCALE GENOMIC DNA]</scope>
    <source>
        <strain evidence="2 3">DSM 42178</strain>
    </source>
</reference>
<dbReference type="AlphaFoldDB" id="A0A852ZQT5"/>